<comment type="caution">
    <text evidence="2">The sequence shown here is derived from an EMBL/GenBank/DDBJ whole genome shotgun (WGS) entry which is preliminary data.</text>
</comment>
<organism evidence="2 3">
    <name type="scientific">Iris pallida</name>
    <name type="common">Sweet iris</name>
    <dbReference type="NCBI Taxonomy" id="29817"/>
    <lineage>
        <taxon>Eukaryota</taxon>
        <taxon>Viridiplantae</taxon>
        <taxon>Streptophyta</taxon>
        <taxon>Embryophyta</taxon>
        <taxon>Tracheophyta</taxon>
        <taxon>Spermatophyta</taxon>
        <taxon>Magnoliopsida</taxon>
        <taxon>Liliopsida</taxon>
        <taxon>Asparagales</taxon>
        <taxon>Iridaceae</taxon>
        <taxon>Iridoideae</taxon>
        <taxon>Irideae</taxon>
        <taxon>Iris</taxon>
    </lineage>
</organism>
<feature type="chain" id="PRO_5043579082" evidence="1">
    <location>
        <begin position="22"/>
        <end position="435"/>
    </location>
</feature>
<sequence>MSQGTLAFWLSNSVVLRGIVSQVVGNADRCKSGSHSAVNGSKGKYSLKWESGYRKKEQSSFSEEFDDWENLYTFTSVLERIEAWIFSRIVESIWWQTLTPRMQSTNKASEPKISLQTKDKFGRQSSLGDQQQANLPIEIWKKAFDGACGRLCPVRAEGHECGCLPMLSRLVMEQCVARLDVAMFNAILRESDDDIPTDPVSDPISDPKVLPIPPGKLSFSAGAQLKNAIGNWSRWLTDLFGMDEDDSPRGKNEVDDERVDLASSSKPFLLLNAMSDLLMLPKDMLSEKSIRKEVCPTFTASMIKRILTMFSPDEFCPDPIPDEVLEALEAEDPLESNEEGIKDFPCNASPATYRPPSADLIENVIGNVRRTSSLQRSGSSIIRKCHTSDDELDELDSPLSSILLEKSTPCAEQKMKGNAGAIRYQLLRDVWRSED</sequence>
<dbReference type="Proteomes" id="UP001140949">
    <property type="component" value="Unassembled WGS sequence"/>
</dbReference>
<dbReference type="PANTHER" id="PTHR31344:SF15">
    <property type="entry name" value="EEIG1_EHBP1 PROTEIN AMINO-TERMINAL DOMAIN PROTEIN"/>
    <property type="match status" value="1"/>
</dbReference>
<reference evidence="2" key="1">
    <citation type="journal article" date="2023" name="GigaByte">
        <title>Genome assembly of the bearded iris, Iris pallida Lam.</title>
        <authorList>
            <person name="Bruccoleri R.E."/>
            <person name="Oakeley E.J."/>
            <person name="Faust A.M.E."/>
            <person name="Altorfer M."/>
            <person name="Dessus-Babus S."/>
            <person name="Burckhardt D."/>
            <person name="Oertli M."/>
            <person name="Naumann U."/>
            <person name="Petersen F."/>
            <person name="Wong J."/>
        </authorList>
    </citation>
    <scope>NUCLEOTIDE SEQUENCE</scope>
    <source>
        <strain evidence="2">GSM-AAB239-AS_SAM_17_03QT</strain>
    </source>
</reference>
<proteinExistence type="predicted"/>
<evidence type="ECO:0000313" key="2">
    <source>
        <dbReference type="EMBL" id="KAJ6821256.1"/>
    </source>
</evidence>
<dbReference type="InterPro" id="IPR021827">
    <property type="entry name" value="Nup186/Nup192/Nup205"/>
</dbReference>
<reference evidence="2" key="2">
    <citation type="submission" date="2023-04" db="EMBL/GenBank/DDBJ databases">
        <authorList>
            <person name="Bruccoleri R.E."/>
            <person name="Oakeley E.J."/>
            <person name="Faust A.-M."/>
            <person name="Dessus-Babus S."/>
            <person name="Altorfer M."/>
            <person name="Burckhardt D."/>
            <person name="Oertli M."/>
            <person name="Naumann U."/>
            <person name="Petersen F."/>
            <person name="Wong J."/>
        </authorList>
    </citation>
    <scope>NUCLEOTIDE SEQUENCE</scope>
    <source>
        <strain evidence="2">GSM-AAB239-AS_SAM_17_03QT</strain>
        <tissue evidence="2">Leaf</tissue>
    </source>
</reference>
<keyword evidence="1" id="KW-0732">Signal</keyword>
<gene>
    <name evidence="2" type="ORF">M6B38_393560</name>
</gene>
<accession>A0AAX6FXU9</accession>
<keyword evidence="3" id="KW-1185">Reference proteome</keyword>
<dbReference type="PANTHER" id="PTHR31344">
    <property type="entry name" value="NUCLEAR PORE COMPLEX PROTEIN NUP205"/>
    <property type="match status" value="1"/>
</dbReference>
<feature type="signal peptide" evidence="1">
    <location>
        <begin position="1"/>
        <end position="21"/>
    </location>
</feature>
<dbReference type="EMBL" id="JANAVB010025000">
    <property type="protein sequence ID" value="KAJ6821256.1"/>
    <property type="molecule type" value="Genomic_DNA"/>
</dbReference>
<protein>
    <submittedName>
        <fullName evidence="2">Uncharacterized protein</fullName>
    </submittedName>
</protein>
<name>A0AAX6FXU9_IRIPA</name>
<dbReference type="GO" id="GO:0005643">
    <property type="term" value="C:nuclear pore"/>
    <property type="evidence" value="ECO:0007669"/>
    <property type="project" value="InterPro"/>
</dbReference>
<evidence type="ECO:0000256" key="1">
    <source>
        <dbReference type="SAM" id="SignalP"/>
    </source>
</evidence>
<dbReference type="AlphaFoldDB" id="A0AAX6FXU9"/>
<evidence type="ECO:0000313" key="3">
    <source>
        <dbReference type="Proteomes" id="UP001140949"/>
    </source>
</evidence>